<dbReference type="RefSeq" id="WP_279242796.1">
    <property type="nucleotide sequence ID" value="NZ_CP036501.1"/>
</dbReference>
<name>A0ABY6Q3Z0_9GAMM</name>
<dbReference type="Gene3D" id="3.30.60.30">
    <property type="match status" value="1"/>
</dbReference>
<evidence type="ECO:0000259" key="1">
    <source>
        <dbReference type="PROSITE" id="PS51465"/>
    </source>
</evidence>
<dbReference type="PROSITE" id="PS51465">
    <property type="entry name" value="KAZAL_2"/>
    <property type="match status" value="1"/>
</dbReference>
<evidence type="ECO:0000313" key="2">
    <source>
        <dbReference type="EMBL" id="UZP73992.1"/>
    </source>
</evidence>
<feature type="domain" description="Kazal-like" evidence="1">
    <location>
        <begin position="50"/>
        <end position="105"/>
    </location>
</feature>
<dbReference type="PROSITE" id="PS51257">
    <property type="entry name" value="PROKAR_LIPOPROTEIN"/>
    <property type="match status" value="1"/>
</dbReference>
<gene>
    <name evidence="2" type="ORF">E0F26_04195</name>
</gene>
<dbReference type="InterPro" id="IPR002350">
    <property type="entry name" value="Kazal_dom"/>
</dbReference>
<organism evidence="2 3">
    <name type="scientific">Candidatus Paraluminiphilus aquimaris</name>
    <dbReference type="NCBI Taxonomy" id="2518994"/>
    <lineage>
        <taxon>Bacteria</taxon>
        <taxon>Pseudomonadati</taxon>
        <taxon>Pseudomonadota</taxon>
        <taxon>Gammaproteobacteria</taxon>
        <taxon>Cellvibrionales</taxon>
        <taxon>Halieaceae</taxon>
        <taxon>Candidatus Paraluminiphilus</taxon>
    </lineage>
</organism>
<proteinExistence type="predicted"/>
<reference evidence="2 3" key="1">
    <citation type="submission" date="2019-02" db="EMBL/GenBank/DDBJ databases">
        <title>Halieaceae_genomes.</title>
        <authorList>
            <person name="Li S.-H."/>
        </authorList>
    </citation>
    <scope>NUCLEOTIDE SEQUENCE [LARGE SCALE GENOMIC DNA]</scope>
    <source>
        <strain evidence="2 3">JH123</strain>
    </source>
</reference>
<sequence length="105" mass="11336">MRHSSSTNSQWLKVRGLGAGILFLMISGCQLLEEVGGSQSATRPEPKAAPERTKMCEDPRPKICTMRYEPVCAVMASGLITTYPSACNACADIAVSGWRAEPCEE</sequence>
<protein>
    <recommendedName>
        <fullName evidence="1">Kazal-like domain-containing protein</fullName>
    </recommendedName>
</protein>
<accession>A0ABY6Q3Z0</accession>
<keyword evidence="3" id="KW-1185">Reference proteome</keyword>
<evidence type="ECO:0000313" key="3">
    <source>
        <dbReference type="Proteomes" id="UP001317963"/>
    </source>
</evidence>
<dbReference type="EMBL" id="CP036501">
    <property type="protein sequence ID" value="UZP73992.1"/>
    <property type="molecule type" value="Genomic_DNA"/>
</dbReference>
<dbReference type="Proteomes" id="UP001317963">
    <property type="component" value="Chromosome"/>
</dbReference>